<reference evidence="2" key="1">
    <citation type="journal article" date="2019" name="Int. J. Syst. Evol. Microbiol.">
        <title>The Global Catalogue of Microorganisms (GCM) 10K type strain sequencing project: providing services to taxonomists for standard genome sequencing and annotation.</title>
        <authorList>
            <consortium name="The Broad Institute Genomics Platform"/>
            <consortium name="The Broad Institute Genome Sequencing Center for Infectious Disease"/>
            <person name="Wu L."/>
            <person name="Ma J."/>
        </authorList>
    </citation>
    <scope>NUCLEOTIDE SEQUENCE [LARGE SCALE GENOMIC DNA]</scope>
    <source>
        <strain evidence="2">CGMCC 4.7357</strain>
    </source>
</reference>
<gene>
    <name evidence="1" type="ORF">ACFPA8_06890</name>
</gene>
<keyword evidence="2" id="KW-1185">Reference proteome</keyword>
<comment type="caution">
    <text evidence="1">The sequence shown here is derived from an EMBL/GenBank/DDBJ whole genome shotgun (WGS) entry which is preliminary data.</text>
</comment>
<sequence>MSITTTLRKAVQGPGAGWRLAGAAMLATTVIAQHPNKLFDRMRSRDALSVVPNWRFFAPNPGVHDSHLLYRTLSVDDETSEWIQLPLNPERTLLQAFWFPDRRLGKSIFDVGDELVRFLQEGFQMLTKLPSYRTLVGYLRREIRESGDGGRVKGFQFAFARSTGYDMSEEPEMMFISPYTPMDPVPSPALAR</sequence>
<dbReference type="Proteomes" id="UP001595997">
    <property type="component" value="Unassembled WGS sequence"/>
</dbReference>
<evidence type="ECO:0000313" key="1">
    <source>
        <dbReference type="EMBL" id="MFC4493859.1"/>
    </source>
</evidence>
<organism evidence="1 2">
    <name type="scientific">Streptomyces ovatisporus</name>
    <dbReference type="NCBI Taxonomy" id="1128682"/>
    <lineage>
        <taxon>Bacteria</taxon>
        <taxon>Bacillati</taxon>
        <taxon>Actinomycetota</taxon>
        <taxon>Actinomycetes</taxon>
        <taxon>Kitasatosporales</taxon>
        <taxon>Streptomycetaceae</taxon>
        <taxon>Streptomyces</taxon>
    </lineage>
</organism>
<evidence type="ECO:0000313" key="2">
    <source>
        <dbReference type="Proteomes" id="UP001595997"/>
    </source>
</evidence>
<accession>A0ABV9A1R7</accession>
<dbReference type="RefSeq" id="WP_386443819.1">
    <property type="nucleotide sequence ID" value="NZ_JBHSFH010000004.1"/>
</dbReference>
<proteinExistence type="predicted"/>
<protein>
    <submittedName>
        <fullName evidence="1">Uncharacterized protein</fullName>
    </submittedName>
</protein>
<name>A0ABV9A1R7_9ACTN</name>
<dbReference type="EMBL" id="JBHSFH010000004">
    <property type="protein sequence ID" value="MFC4493859.1"/>
    <property type="molecule type" value="Genomic_DNA"/>
</dbReference>